<dbReference type="Proteomes" id="UP001219518">
    <property type="component" value="Unassembled WGS sequence"/>
</dbReference>
<reference evidence="1" key="2">
    <citation type="journal article" date="2023" name="BMC Genomics">
        <title>Pest status, molecular evolution, and epigenetic factors derived from the genome assembly of Frankliniella fusca, a thysanopteran phytovirus vector.</title>
        <authorList>
            <person name="Catto M.A."/>
            <person name="Labadie P.E."/>
            <person name="Jacobson A.L."/>
            <person name="Kennedy G.G."/>
            <person name="Srinivasan R."/>
            <person name="Hunt B.G."/>
        </authorList>
    </citation>
    <scope>NUCLEOTIDE SEQUENCE</scope>
    <source>
        <strain evidence="1">PL_HMW_Pooled</strain>
    </source>
</reference>
<evidence type="ECO:0000313" key="2">
    <source>
        <dbReference type="Proteomes" id="UP001219518"/>
    </source>
</evidence>
<protein>
    <submittedName>
        <fullName evidence="1">F-box protein KIB4</fullName>
    </submittedName>
</protein>
<proteinExistence type="predicted"/>
<keyword evidence="2" id="KW-1185">Reference proteome</keyword>
<name>A0AAE1LCM5_9NEOP</name>
<evidence type="ECO:0000313" key="1">
    <source>
        <dbReference type="EMBL" id="KAK3915126.1"/>
    </source>
</evidence>
<accession>A0AAE1LCM5</accession>
<dbReference type="EMBL" id="JAHWGI010000406">
    <property type="protein sequence ID" value="KAK3915126.1"/>
    <property type="molecule type" value="Genomic_DNA"/>
</dbReference>
<gene>
    <name evidence="1" type="ORF">KUF71_024403</name>
</gene>
<sequence length="125" mass="14648">MPFRGLKNAGQRKLLIRLTKCREMVSSNTCELFQNWRFDQKPCEGMTNPAAPWHSTWLNFDPRPTCPFKPGTYHMRNLTLGASVVDKLPLPWEGNVWLIRFGVLDTKTRFHLCTDTEFRAHRVRD</sequence>
<dbReference type="AlphaFoldDB" id="A0AAE1LCM5"/>
<comment type="caution">
    <text evidence="1">The sequence shown here is derived from an EMBL/GenBank/DDBJ whole genome shotgun (WGS) entry which is preliminary data.</text>
</comment>
<organism evidence="1 2">
    <name type="scientific">Frankliniella fusca</name>
    <dbReference type="NCBI Taxonomy" id="407009"/>
    <lineage>
        <taxon>Eukaryota</taxon>
        <taxon>Metazoa</taxon>
        <taxon>Ecdysozoa</taxon>
        <taxon>Arthropoda</taxon>
        <taxon>Hexapoda</taxon>
        <taxon>Insecta</taxon>
        <taxon>Pterygota</taxon>
        <taxon>Neoptera</taxon>
        <taxon>Paraneoptera</taxon>
        <taxon>Thysanoptera</taxon>
        <taxon>Terebrantia</taxon>
        <taxon>Thripoidea</taxon>
        <taxon>Thripidae</taxon>
        <taxon>Frankliniella</taxon>
    </lineage>
</organism>
<reference evidence="1" key="1">
    <citation type="submission" date="2021-07" db="EMBL/GenBank/DDBJ databases">
        <authorList>
            <person name="Catto M.A."/>
            <person name="Jacobson A."/>
            <person name="Kennedy G."/>
            <person name="Labadie P."/>
            <person name="Hunt B.G."/>
            <person name="Srinivasan R."/>
        </authorList>
    </citation>
    <scope>NUCLEOTIDE SEQUENCE</scope>
    <source>
        <strain evidence="1">PL_HMW_Pooled</strain>
        <tissue evidence="1">Head</tissue>
    </source>
</reference>